<accession>A0A0G1WER6</accession>
<keyword evidence="4" id="KW-0812">Transmembrane</keyword>
<keyword evidence="4" id="KW-0472">Membrane</keyword>
<feature type="transmembrane region" description="Helical" evidence="4">
    <location>
        <begin position="65"/>
        <end position="90"/>
    </location>
</feature>
<keyword evidence="3" id="KW-0067">ATP-binding</keyword>
<dbReference type="InterPro" id="IPR036565">
    <property type="entry name" value="Mur-like_cat_sf"/>
</dbReference>
<dbReference type="PANTHER" id="PTHR43024:SF1">
    <property type="entry name" value="UDP-N-ACETYLMURAMOYL-TRIPEPTIDE--D-ALANYL-D-ALANINE LIGASE"/>
    <property type="match status" value="1"/>
</dbReference>
<keyword evidence="2" id="KW-0547">Nucleotide-binding</keyword>
<sequence>MNNKRQTVNGAKRWLSRRHWNYIRSLVYMLQASEYIIVDFLKWHERVKDFRFVEKRKHLTFTPKTVILFTLGWIVLLATLSGAVFVFYTIASPWNYLLAALLVFEAPLIAMVSLLFFVICMRFAQYPVEQFFIARTKKHLIAHRGIKIAIAGSFGKTSMREVLKAVLSEGRKVAAPGESYNTPLSIARFVKELKGDEDVLIFELGEYYPGDVRKLAQMVRPEWGIITGVNEAHLEKFGVLKNTTDTVFELAESVDASRLYVNGESELARARSKGGNILYTRSGTEEWQVKNPNTDLSGITFTLLKNGVSINVHSSVCGLHVLGPLSAAVHIASRLGLASHEISDGIAKTKPFAHRLEPKQWPDGVTFIDDSYNGNPDGARAAIEFLASLQGRRFYVTPGLVEAGLRIKEVHEEIGKQLAKAGIEKVVLIRTSVASYMESGLQAGDFKGEILRYDDMPSALAALRALALPGDVILIQNDWPDQYA</sequence>
<reference evidence="7 8" key="1">
    <citation type="journal article" date="2015" name="Nature">
        <title>rRNA introns, odd ribosomes, and small enigmatic genomes across a large radiation of phyla.</title>
        <authorList>
            <person name="Brown C.T."/>
            <person name="Hug L.A."/>
            <person name="Thomas B.C."/>
            <person name="Sharon I."/>
            <person name="Castelle C.J."/>
            <person name="Singh A."/>
            <person name="Wilkins M.J."/>
            <person name="Williams K.H."/>
            <person name="Banfield J.F."/>
        </authorList>
    </citation>
    <scope>NUCLEOTIDE SEQUENCE [LARGE SCALE GENOMIC DNA]</scope>
</reference>
<dbReference type="GO" id="GO:0016881">
    <property type="term" value="F:acid-amino acid ligase activity"/>
    <property type="evidence" value="ECO:0007669"/>
    <property type="project" value="InterPro"/>
</dbReference>
<dbReference type="GO" id="GO:0005524">
    <property type="term" value="F:ATP binding"/>
    <property type="evidence" value="ECO:0007669"/>
    <property type="project" value="UniProtKB-KW"/>
</dbReference>
<evidence type="ECO:0000259" key="6">
    <source>
        <dbReference type="Pfam" id="PF08245"/>
    </source>
</evidence>
<dbReference type="Pfam" id="PF08245">
    <property type="entry name" value="Mur_ligase_M"/>
    <property type="match status" value="1"/>
</dbReference>
<proteinExistence type="predicted"/>
<keyword evidence="1 7" id="KW-0436">Ligase</keyword>
<feature type="domain" description="Mur ligase central" evidence="6">
    <location>
        <begin position="150"/>
        <end position="329"/>
    </location>
</feature>
<evidence type="ECO:0000256" key="3">
    <source>
        <dbReference type="ARBA" id="ARBA00022840"/>
    </source>
</evidence>
<dbReference type="InterPro" id="IPR036615">
    <property type="entry name" value="Mur_ligase_C_dom_sf"/>
</dbReference>
<keyword evidence="4" id="KW-1133">Transmembrane helix</keyword>
<dbReference type="InterPro" id="IPR004101">
    <property type="entry name" value="Mur_ligase_C"/>
</dbReference>
<dbReference type="Pfam" id="PF02875">
    <property type="entry name" value="Mur_ligase_C"/>
    <property type="match status" value="1"/>
</dbReference>
<dbReference type="AlphaFoldDB" id="A0A0G1WER6"/>
<evidence type="ECO:0000256" key="1">
    <source>
        <dbReference type="ARBA" id="ARBA00022598"/>
    </source>
</evidence>
<dbReference type="EMBL" id="LCQM01000020">
    <property type="protein sequence ID" value="KKW17273.1"/>
    <property type="molecule type" value="Genomic_DNA"/>
</dbReference>
<name>A0A0G1WER6_9BACT</name>
<evidence type="ECO:0000313" key="7">
    <source>
        <dbReference type="EMBL" id="KKW17273.1"/>
    </source>
</evidence>
<evidence type="ECO:0000313" key="8">
    <source>
        <dbReference type="Proteomes" id="UP000034120"/>
    </source>
</evidence>
<dbReference type="Proteomes" id="UP000034120">
    <property type="component" value="Unassembled WGS sequence"/>
</dbReference>
<gene>
    <name evidence="7" type="ORF">UY57_C0020G0012</name>
</gene>
<feature type="domain" description="Mur ligase C-terminal" evidence="5">
    <location>
        <begin position="354"/>
        <end position="475"/>
    </location>
</feature>
<comment type="caution">
    <text evidence="7">The sequence shown here is derived from an EMBL/GenBank/DDBJ whole genome shotgun (WGS) entry which is preliminary data.</text>
</comment>
<evidence type="ECO:0000256" key="4">
    <source>
        <dbReference type="SAM" id="Phobius"/>
    </source>
</evidence>
<dbReference type="Gene3D" id="3.90.190.20">
    <property type="entry name" value="Mur ligase, C-terminal domain"/>
    <property type="match status" value="1"/>
</dbReference>
<dbReference type="Gene3D" id="3.40.1190.10">
    <property type="entry name" value="Mur-like, catalytic domain"/>
    <property type="match status" value="1"/>
</dbReference>
<dbReference type="SUPFAM" id="SSF53623">
    <property type="entry name" value="MurD-like peptide ligases, catalytic domain"/>
    <property type="match status" value="1"/>
</dbReference>
<feature type="transmembrane region" description="Helical" evidence="4">
    <location>
        <begin position="96"/>
        <end position="120"/>
    </location>
</feature>
<dbReference type="PANTHER" id="PTHR43024">
    <property type="entry name" value="UDP-N-ACETYLMURAMOYL-TRIPEPTIDE--D-ALANYL-D-ALANINE LIGASE"/>
    <property type="match status" value="1"/>
</dbReference>
<evidence type="ECO:0000259" key="5">
    <source>
        <dbReference type="Pfam" id="PF02875"/>
    </source>
</evidence>
<evidence type="ECO:0000256" key="2">
    <source>
        <dbReference type="ARBA" id="ARBA00022741"/>
    </source>
</evidence>
<dbReference type="InterPro" id="IPR051046">
    <property type="entry name" value="MurCDEF_CellWall_CoF430Synth"/>
</dbReference>
<dbReference type="SUPFAM" id="SSF53244">
    <property type="entry name" value="MurD-like peptide ligases, peptide-binding domain"/>
    <property type="match status" value="1"/>
</dbReference>
<protein>
    <submittedName>
        <fullName evidence="7">UDP-N-acetylmuramoyl-tripeptide-D-alanyl-D-alanine ligase</fullName>
    </submittedName>
</protein>
<dbReference type="InterPro" id="IPR013221">
    <property type="entry name" value="Mur_ligase_cen"/>
</dbReference>
<organism evidence="7 8">
    <name type="scientific">Candidatus Kaiserbacteria bacterium GW2011_GWB1_50_17</name>
    <dbReference type="NCBI Taxonomy" id="1618673"/>
    <lineage>
        <taxon>Bacteria</taxon>
        <taxon>Candidatus Kaiseribacteriota</taxon>
    </lineage>
</organism>